<keyword evidence="2 4" id="KW-0472">Membrane</keyword>
<dbReference type="Pfam" id="PF00691">
    <property type="entry name" value="OmpA"/>
    <property type="match status" value="1"/>
</dbReference>
<dbReference type="PANTHER" id="PTHR30329:SF21">
    <property type="entry name" value="LIPOPROTEIN YIAD-RELATED"/>
    <property type="match status" value="1"/>
</dbReference>
<dbReference type="PROSITE" id="PS51123">
    <property type="entry name" value="OMPA_2"/>
    <property type="match status" value="1"/>
</dbReference>
<gene>
    <name evidence="7" type="ORF">GCM10023307_31880</name>
</gene>
<keyword evidence="8" id="KW-1185">Reference proteome</keyword>
<organism evidence="7 8">
    <name type="scientific">Lysobacter hankyongensis</name>
    <dbReference type="NCBI Taxonomy" id="1176535"/>
    <lineage>
        <taxon>Bacteria</taxon>
        <taxon>Pseudomonadati</taxon>
        <taxon>Pseudomonadota</taxon>
        <taxon>Gammaproteobacteria</taxon>
        <taxon>Lysobacterales</taxon>
        <taxon>Lysobacteraceae</taxon>
        <taxon>Lysobacter</taxon>
    </lineage>
</organism>
<proteinExistence type="predicted"/>
<dbReference type="InterPro" id="IPR036737">
    <property type="entry name" value="OmpA-like_sf"/>
</dbReference>
<dbReference type="Gene3D" id="3.30.1330.60">
    <property type="entry name" value="OmpA-like domain"/>
    <property type="match status" value="1"/>
</dbReference>
<comment type="subcellular location">
    <subcellularLocation>
        <location evidence="1">Cell outer membrane</location>
    </subcellularLocation>
</comment>
<keyword evidence="3" id="KW-0998">Cell outer membrane</keyword>
<evidence type="ECO:0000313" key="8">
    <source>
        <dbReference type="Proteomes" id="UP001499959"/>
    </source>
</evidence>
<dbReference type="PANTHER" id="PTHR30329">
    <property type="entry name" value="STATOR ELEMENT OF FLAGELLAR MOTOR COMPLEX"/>
    <property type="match status" value="1"/>
</dbReference>
<name>A0ABP9C1J1_9GAMM</name>
<evidence type="ECO:0000256" key="3">
    <source>
        <dbReference type="ARBA" id="ARBA00023237"/>
    </source>
</evidence>
<dbReference type="InterPro" id="IPR050330">
    <property type="entry name" value="Bact_OuterMem_StrucFunc"/>
</dbReference>
<reference evidence="8" key="1">
    <citation type="journal article" date="2019" name="Int. J. Syst. Evol. Microbiol.">
        <title>The Global Catalogue of Microorganisms (GCM) 10K type strain sequencing project: providing services to taxonomists for standard genome sequencing and annotation.</title>
        <authorList>
            <consortium name="The Broad Institute Genomics Platform"/>
            <consortium name="The Broad Institute Genome Sequencing Center for Infectious Disease"/>
            <person name="Wu L."/>
            <person name="Ma J."/>
        </authorList>
    </citation>
    <scope>NUCLEOTIDE SEQUENCE [LARGE SCALE GENOMIC DNA]</scope>
    <source>
        <strain evidence="8">JCM 18204</strain>
    </source>
</reference>
<dbReference type="CDD" id="cd07185">
    <property type="entry name" value="OmpA_C-like"/>
    <property type="match status" value="1"/>
</dbReference>
<protein>
    <recommendedName>
        <fullName evidence="6">OmpA-like domain-containing protein</fullName>
    </recommendedName>
</protein>
<comment type="caution">
    <text evidence="7">The sequence shown here is derived from an EMBL/GenBank/DDBJ whole genome shotgun (WGS) entry which is preliminary data.</text>
</comment>
<feature type="region of interest" description="Disordered" evidence="5">
    <location>
        <begin position="272"/>
        <end position="337"/>
    </location>
</feature>
<evidence type="ECO:0000256" key="4">
    <source>
        <dbReference type="PROSITE-ProRule" id="PRU00473"/>
    </source>
</evidence>
<evidence type="ECO:0000256" key="5">
    <source>
        <dbReference type="SAM" id="MobiDB-lite"/>
    </source>
</evidence>
<dbReference type="Proteomes" id="UP001499959">
    <property type="component" value="Unassembled WGS sequence"/>
</dbReference>
<feature type="domain" description="OmpA-like" evidence="6">
    <location>
        <begin position="110"/>
        <end position="228"/>
    </location>
</feature>
<dbReference type="PRINTS" id="PR01021">
    <property type="entry name" value="OMPADOMAIN"/>
</dbReference>
<evidence type="ECO:0000256" key="1">
    <source>
        <dbReference type="ARBA" id="ARBA00004442"/>
    </source>
</evidence>
<evidence type="ECO:0000313" key="7">
    <source>
        <dbReference type="EMBL" id="GAA4802747.1"/>
    </source>
</evidence>
<evidence type="ECO:0000259" key="6">
    <source>
        <dbReference type="PROSITE" id="PS51123"/>
    </source>
</evidence>
<dbReference type="InterPro" id="IPR006665">
    <property type="entry name" value="OmpA-like"/>
</dbReference>
<dbReference type="SUPFAM" id="SSF103088">
    <property type="entry name" value="OmpA-like"/>
    <property type="match status" value="1"/>
</dbReference>
<sequence>MIWIEKRWPQGILLAISLWLIGVFDARAEATVYMSQRIDPLNYNCNEFLDERIKSNDVLEAPDQALEFEHCFRLQKLAMIANQRIDGAEPEFYVERVPRFKLPKGATSDVPILRVVFPQRVFFDTGKSFLRPEADQVVDIIVSALKKDAPDVTVFVAGHTDPRGGSDYNYNLSIDRAYAVAKRIFEKGGMSRNLWWIGFGEDMPLVPNTGPTGWGYNRRVEFLFSGTPAAIAIWMADMQIDGLCASNSESDAKQCKRELALKSTYEAIELREEESTLNRPTHVARRIEPDGSKDGTNPSRPPDAAINTRPQAIRVLNPVPGRRFTIDPTRRTATPGR</sequence>
<dbReference type="EMBL" id="BAABJE010000017">
    <property type="protein sequence ID" value="GAA4802747.1"/>
    <property type="molecule type" value="Genomic_DNA"/>
</dbReference>
<dbReference type="InterPro" id="IPR006664">
    <property type="entry name" value="OMP_bac"/>
</dbReference>
<evidence type="ECO:0000256" key="2">
    <source>
        <dbReference type="ARBA" id="ARBA00023136"/>
    </source>
</evidence>
<accession>A0ABP9C1J1</accession>